<keyword evidence="4" id="KW-1185">Reference proteome</keyword>
<dbReference type="SUPFAM" id="SSF53474">
    <property type="entry name" value="alpha/beta-Hydrolases"/>
    <property type="match status" value="1"/>
</dbReference>
<sequence>MNRRDFLMLSASAVGAPELVLPAGAVQPDWSHLEARLAQRVRLGYFDGMGLIIGSGDTVLHESYFGNAGPATVMHVASAGKWTAAAAIAAVVDSGALSWEDRAARFLPRLGGDKGQATLRQLLSHTAGYPDYQPAGAPRDSYQTLEEAVSHIAALPAVAAPGAIFQYGGLAMQVAGRIAEIADGRNFPAIFESRLAAPLGMERSGYAPVSQEPGFSPMLGGGLYTSTADFARFLAMLALNGAYRGKRILSAHAVSVLHADQVRGAMVKPMEYVEQARATLHKDIYGLGNWREEVAPNGAANLLSSPGWAGAYPWIDRVYGIWGFVLAKANVDIAVADGYSTFMGSSIYAPMARAALDDAAEIGVHRGRAGQLYYEESGKGQAVILLHGHSFDRRQWGPQVAVLEKQYRVIRYDLRGYGRSPMPQEDTAFLHAEDLRALMDALDVHQAHLVGLSLGGFVVTDFLALYPERVSSAVLAGGDLFDAPGPHDPWTAREIAARRAEIGALKRHGVSRFKRKWFDDLIANSGSGSDGLRAILWQMIDEWPCWQPLHLEPRCLLGRTAPGLLKKVRPAVPVHIIRGDKEKMGFRITEWLPQANVTIIPDCGHVSNLEQVALFNDALEKFLRDARRPTSSRARFPAGEIAN</sequence>
<dbReference type="RefSeq" id="WP_154372254.1">
    <property type="nucleotide sequence ID" value="NZ_WKJJ01000004.1"/>
</dbReference>
<accession>A0A7X2IKB4</accession>
<dbReference type="AlphaFoldDB" id="A0A7X2IKB4"/>
<dbReference type="Gene3D" id="3.40.710.10">
    <property type="entry name" value="DD-peptidase/beta-lactamase superfamily"/>
    <property type="match status" value="1"/>
</dbReference>
<dbReference type="Pfam" id="PF00561">
    <property type="entry name" value="Abhydrolase_1"/>
    <property type="match status" value="1"/>
</dbReference>
<evidence type="ECO:0000313" key="4">
    <source>
        <dbReference type="Proteomes" id="UP000446768"/>
    </source>
</evidence>
<dbReference type="PANTHER" id="PTHR43283">
    <property type="entry name" value="BETA-LACTAMASE-RELATED"/>
    <property type="match status" value="1"/>
</dbReference>
<dbReference type="PRINTS" id="PR00111">
    <property type="entry name" value="ABHYDROLASE"/>
</dbReference>
<dbReference type="InterPro" id="IPR050789">
    <property type="entry name" value="Diverse_Enzym_Activities"/>
</dbReference>
<dbReference type="GO" id="GO:0016787">
    <property type="term" value="F:hydrolase activity"/>
    <property type="evidence" value="ECO:0007669"/>
    <property type="project" value="UniProtKB-KW"/>
</dbReference>
<reference evidence="3 4" key="1">
    <citation type="submission" date="2019-11" db="EMBL/GenBank/DDBJ databases">
        <title>Novel species isolated from a subtropical stream in China.</title>
        <authorList>
            <person name="Lu H."/>
        </authorList>
    </citation>
    <scope>NUCLEOTIDE SEQUENCE [LARGE SCALE GENOMIC DNA]</scope>
    <source>
        <strain evidence="3 4">FT92W</strain>
    </source>
</reference>
<organism evidence="3 4">
    <name type="scientific">Pseudoduganella rivuli</name>
    <dbReference type="NCBI Taxonomy" id="2666085"/>
    <lineage>
        <taxon>Bacteria</taxon>
        <taxon>Pseudomonadati</taxon>
        <taxon>Pseudomonadota</taxon>
        <taxon>Betaproteobacteria</taxon>
        <taxon>Burkholderiales</taxon>
        <taxon>Oxalobacteraceae</taxon>
        <taxon>Telluria group</taxon>
        <taxon>Pseudoduganella</taxon>
    </lineage>
</organism>
<dbReference type="InterPro" id="IPR000073">
    <property type="entry name" value="AB_hydrolase_1"/>
</dbReference>
<evidence type="ECO:0000313" key="3">
    <source>
        <dbReference type="EMBL" id="MRV71592.1"/>
    </source>
</evidence>
<dbReference type="SUPFAM" id="SSF56601">
    <property type="entry name" value="beta-lactamase/transpeptidase-like"/>
    <property type="match status" value="1"/>
</dbReference>
<keyword evidence="3" id="KW-0378">Hydrolase</keyword>
<dbReference type="InterPro" id="IPR001466">
    <property type="entry name" value="Beta-lactam-related"/>
</dbReference>
<dbReference type="Pfam" id="PF00144">
    <property type="entry name" value="Beta-lactamase"/>
    <property type="match status" value="1"/>
</dbReference>
<gene>
    <name evidence="3" type="ORF">GJ700_07620</name>
</gene>
<name>A0A7X2IKB4_9BURK</name>
<dbReference type="EMBL" id="WKJJ01000004">
    <property type="protein sequence ID" value="MRV71592.1"/>
    <property type="molecule type" value="Genomic_DNA"/>
</dbReference>
<feature type="domain" description="Beta-lactamase-related" evidence="1">
    <location>
        <begin position="44"/>
        <end position="331"/>
    </location>
</feature>
<dbReference type="Proteomes" id="UP000446768">
    <property type="component" value="Unassembled WGS sequence"/>
</dbReference>
<dbReference type="InterPro" id="IPR012338">
    <property type="entry name" value="Beta-lactam/transpept-like"/>
</dbReference>
<evidence type="ECO:0000259" key="2">
    <source>
        <dbReference type="Pfam" id="PF00561"/>
    </source>
</evidence>
<proteinExistence type="predicted"/>
<protein>
    <submittedName>
        <fullName evidence="3">Alpha/beta fold hydrolase</fullName>
    </submittedName>
</protein>
<dbReference type="InterPro" id="IPR029058">
    <property type="entry name" value="AB_hydrolase_fold"/>
</dbReference>
<comment type="caution">
    <text evidence="3">The sequence shown here is derived from an EMBL/GenBank/DDBJ whole genome shotgun (WGS) entry which is preliminary data.</text>
</comment>
<dbReference type="Gene3D" id="3.40.50.1820">
    <property type="entry name" value="alpha/beta hydrolase"/>
    <property type="match status" value="1"/>
</dbReference>
<dbReference type="PANTHER" id="PTHR43283:SF3">
    <property type="entry name" value="BETA-LACTAMASE FAMILY PROTEIN (AFU_ORTHOLOGUE AFUA_5G07500)"/>
    <property type="match status" value="1"/>
</dbReference>
<feature type="domain" description="AB hydrolase-1" evidence="2">
    <location>
        <begin position="382"/>
        <end position="500"/>
    </location>
</feature>
<evidence type="ECO:0000259" key="1">
    <source>
        <dbReference type="Pfam" id="PF00144"/>
    </source>
</evidence>